<evidence type="ECO:0000313" key="2">
    <source>
        <dbReference type="Proteomes" id="UP000762676"/>
    </source>
</evidence>
<dbReference type="InterPro" id="IPR043504">
    <property type="entry name" value="Peptidase_S1_PA_chymotrypsin"/>
</dbReference>
<dbReference type="GO" id="GO:0006508">
    <property type="term" value="P:proteolysis"/>
    <property type="evidence" value="ECO:0007669"/>
    <property type="project" value="UniProtKB-KW"/>
</dbReference>
<sequence>MTVSSTLRATAVTVIDTNLCQATLNSVIGRNQQLPPDVVCSRGITNQETGACLFDDGGMLACADVTGRYTLTGLVSQYSCGNLPTIYTRHHPKQTFYVERFGVNYDLHVDDTQVYIILSLYAYSEVQKKLAEDCVSDISQLRDVNRVKATMKKTNPEQIDTYLGIREALLRLDTASTRQASDYHTE</sequence>
<keyword evidence="1" id="KW-0812">Transmembrane</keyword>
<keyword evidence="1" id="KW-0472">Membrane</keyword>
<dbReference type="SUPFAM" id="SSF50494">
    <property type="entry name" value="Trypsin-like serine proteases"/>
    <property type="match status" value="1"/>
</dbReference>
<dbReference type="AlphaFoldDB" id="A0AAV4GC00"/>
<protein>
    <submittedName>
        <fullName evidence="1">Transmembrane protease serine 7</fullName>
    </submittedName>
</protein>
<keyword evidence="1" id="KW-0378">Hydrolase</keyword>
<keyword evidence="1" id="KW-0645">Protease</keyword>
<proteinExistence type="predicted"/>
<keyword evidence="2" id="KW-1185">Reference proteome</keyword>
<reference evidence="1 2" key="1">
    <citation type="journal article" date="2021" name="Elife">
        <title>Chloroplast acquisition without the gene transfer in kleptoplastic sea slugs, Plakobranchus ocellatus.</title>
        <authorList>
            <person name="Maeda T."/>
            <person name="Takahashi S."/>
            <person name="Yoshida T."/>
            <person name="Shimamura S."/>
            <person name="Takaki Y."/>
            <person name="Nagai Y."/>
            <person name="Toyoda A."/>
            <person name="Suzuki Y."/>
            <person name="Arimoto A."/>
            <person name="Ishii H."/>
            <person name="Satoh N."/>
            <person name="Nishiyama T."/>
            <person name="Hasebe M."/>
            <person name="Maruyama T."/>
            <person name="Minagawa J."/>
            <person name="Obokata J."/>
            <person name="Shigenobu S."/>
        </authorList>
    </citation>
    <scope>NUCLEOTIDE SEQUENCE [LARGE SCALE GENOMIC DNA]</scope>
</reference>
<dbReference type="GO" id="GO:0008233">
    <property type="term" value="F:peptidase activity"/>
    <property type="evidence" value="ECO:0007669"/>
    <property type="project" value="UniProtKB-KW"/>
</dbReference>
<dbReference type="EMBL" id="BMAT01001293">
    <property type="protein sequence ID" value="GFR82824.1"/>
    <property type="molecule type" value="Genomic_DNA"/>
</dbReference>
<name>A0AAV4GC00_9GAST</name>
<evidence type="ECO:0000313" key="1">
    <source>
        <dbReference type="EMBL" id="GFR82824.1"/>
    </source>
</evidence>
<dbReference type="Proteomes" id="UP000762676">
    <property type="component" value="Unassembled WGS sequence"/>
</dbReference>
<comment type="caution">
    <text evidence="1">The sequence shown here is derived from an EMBL/GenBank/DDBJ whole genome shotgun (WGS) entry which is preliminary data.</text>
</comment>
<dbReference type="Gene3D" id="2.40.10.10">
    <property type="entry name" value="Trypsin-like serine proteases"/>
    <property type="match status" value="1"/>
</dbReference>
<organism evidence="1 2">
    <name type="scientific">Elysia marginata</name>
    <dbReference type="NCBI Taxonomy" id="1093978"/>
    <lineage>
        <taxon>Eukaryota</taxon>
        <taxon>Metazoa</taxon>
        <taxon>Spiralia</taxon>
        <taxon>Lophotrochozoa</taxon>
        <taxon>Mollusca</taxon>
        <taxon>Gastropoda</taxon>
        <taxon>Heterobranchia</taxon>
        <taxon>Euthyneura</taxon>
        <taxon>Panpulmonata</taxon>
        <taxon>Sacoglossa</taxon>
        <taxon>Placobranchoidea</taxon>
        <taxon>Plakobranchidae</taxon>
        <taxon>Elysia</taxon>
    </lineage>
</organism>
<dbReference type="InterPro" id="IPR009003">
    <property type="entry name" value="Peptidase_S1_PA"/>
</dbReference>
<accession>A0AAV4GC00</accession>
<gene>
    <name evidence="1" type="ORF">ElyMa_000635900</name>
</gene>